<protein>
    <submittedName>
        <fullName evidence="7">TlpA disulfide reductase family protein</fullName>
    </submittedName>
</protein>
<accession>A0ABU5Q7P1</accession>
<dbReference type="PANTHER" id="PTHR42852">
    <property type="entry name" value="THIOL:DISULFIDE INTERCHANGE PROTEIN DSBE"/>
    <property type="match status" value="1"/>
</dbReference>
<evidence type="ECO:0000256" key="1">
    <source>
        <dbReference type="ARBA" id="ARBA00004196"/>
    </source>
</evidence>
<reference evidence="7 8" key="1">
    <citation type="submission" date="2023-12" db="EMBL/GenBank/DDBJ databases">
        <title>Novel species of the genus Arcicella isolated from rivers.</title>
        <authorList>
            <person name="Lu H."/>
        </authorList>
    </citation>
    <scope>NUCLEOTIDE SEQUENCE [LARGE SCALE GENOMIC DNA]</scope>
    <source>
        <strain evidence="7 8">KCTC 23307</strain>
    </source>
</reference>
<dbReference type="PROSITE" id="PS51352">
    <property type="entry name" value="THIOREDOXIN_2"/>
    <property type="match status" value="1"/>
</dbReference>
<evidence type="ECO:0000259" key="6">
    <source>
        <dbReference type="PROSITE" id="PS51352"/>
    </source>
</evidence>
<comment type="subcellular location">
    <subcellularLocation>
        <location evidence="1">Cell envelope</location>
    </subcellularLocation>
</comment>
<keyword evidence="3" id="KW-1015">Disulfide bond</keyword>
<comment type="caution">
    <text evidence="7">The sequence shown here is derived from an EMBL/GenBank/DDBJ whole genome shotgun (WGS) entry which is preliminary data.</text>
</comment>
<dbReference type="InterPro" id="IPR013766">
    <property type="entry name" value="Thioredoxin_domain"/>
</dbReference>
<dbReference type="RefSeq" id="WP_323296008.1">
    <property type="nucleotide sequence ID" value="NZ_JAYFUM010000007.1"/>
</dbReference>
<dbReference type="CDD" id="cd02966">
    <property type="entry name" value="TlpA_like_family"/>
    <property type="match status" value="1"/>
</dbReference>
<dbReference type="EMBL" id="JAYFUM010000007">
    <property type="protein sequence ID" value="MEA5138845.1"/>
    <property type="molecule type" value="Genomic_DNA"/>
</dbReference>
<dbReference type="Gene3D" id="3.40.30.10">
    <property type="entry name" value="Glutaredoxin"/>
    <property type="match status" value="1"/>
</dbReference>
<evidence type="ECO:0000313" key="8">
    <source>
        <dbReference type="Proteomes" id="UP001302949"/>
    </source>
</evidence>
<evidence type="ECO:0000256" key="3">
    <source>
        <dbReference type="ARBA" id="ARBA00023157"/>
    </source>
</evidence>
<dbReference type="InterPro" id="IPR013740">
    <property type="entry name" value="Redoxin"/>
</dbReference>
<proteinExistence type="predicted"/>
<feature type="domain" description="Thioredoxin" evidence="6">
    <location>
        <begin position="308"/>
        <end position="459"/>
    </location>
</feature>
<dbReference type="PANTHER" id="PTHR42852:SF6">
    <property type="entry name" value="THIOL:DISULFIDE INTERCHANGE PROTEIN DSBE"/>
    <property type="match status" value="1"/>
</dbReference>
<dbReference type="InterPro" id="IPR036249">
    <property type="entry name" value="Thioredoxin-like_sf"/>
</dbReference>
<dbReference type="SUPFAM" id="SSF52833">
    <property type="entry name" value="Thioredoxin-like"/>
    <property type="match status" value="1"/>
</dbReference>
<name>A0ABU5Q7P1_9BACT</name>
<dbReference type="Pfam" id="PF08534">
    <property type="entry name" value="Redoxin"/>
    <property type="match status" value="1"/>
</dbReference>
<keyword evidence="4" id="KW-0676">Redox-active center</keyword>
<keyword evidence="5" id="KW-0732">Signal</keyword>
<gene>
    <name evidence="7" type="ORF">VB248_06865</name>
</gene>
<sequence>MKNNLLYLCFFLFLSFATKAQRSVVTTKDTSLIMHMNYYDDLLENVGSVRKILPNKGGEKYVFNHHFPTFIYPWGRERKANPILIFPNDSIELEKSKEGYITCTFPQDSLRNALANFDRQYGSEIQVSGYSIQNMSKSEHLVVIHDIKAKMNRLLSTIFTYHPSVDSSLLRSTVQEVKSIALSSVLIPFVSGSTDWRKFPQWYVDSVKLFKEEIFGADTLIKGAEYRRALFYYNQFLCRDSLNGSKDFYVQFNSAMLNFKGEHRDFLMAYLLNKYKIENLPDFYDYVGIFYANCQNETFLKYVKDKIDDTNFTFPEFMLTQKLIHENGQTTTWKDLLAQNKGKLIYFDFYASWCPPCIFLTPYVKEHAKALKDKPIVFISISSDKSIKVWKKALAKYKLSGDGIQAYWLGNKTKFQNFLYTRRENEKTSLSIPKYMIFDHKGNFITSNALQPHFKTSRKQIEIFLKDVPTE</sequence>
<dbReference type="Proteomes" id="UP001302949">
    <property type="component" value="Unassembled WGS sequence"/>
</dbReference>
<evidence type="ECO:0000256" key="5">
    <source>
        <dbReference type="SAM" id="SignalP"/>
    </source>
</evidence>
<keyword evidence="2" id="KW-0201">Cytochrome c-type biogenesis</keyword>
<organism evidence="7 8">
    <name type="scientific">Arcicella rigui</name>
    <dbReference type="NCBI Taxonomy" id="797020"/>
    <lineage>
        <taxon>Bacteria</taxon>
        <taxon>Pseudomonadati</taxon>
        <taxon>Bacteroidota</taxon>
        <taxon>Cytophagia</taxon>
        <taxon>Cytophagales</taxon>
        <taxon>Flectobacillaceae</taxon>
        <taxon>Arcicella</taxon>
    </lineage>
</organism>
<feature type="chain" id="PRO_5045214478" evidence="5">
    <location>
        <begin position="21"/>
        <end position="471"/>
    </location>
</feature>
<evidence type="ECO:0000256" key="2">
    <source>
        <dbReference type="ARBA" id="ARBA00022748"/>
    </source>
</evidence>
<feature type="signal peptide" evidence="5">
    <location>
        <begin position="1"/>
        <end position="20"/>
    </location>
</feature>
<evidence type="ECO:0000256" key="4">
    <source>
        <dbReference type="ARBA" id="ARBA00023284"/>
    </source>
</evidence>
<evidence type="ECO:0000313" key="7">
    <source>
        <dbReference type="EMBL" id="MEA5138845.1"/>
    </source>
</evidence>
<keyword evidence="8" id="KW-1185">Reference proteome</keyword>
<dbReference type="InterPro" id="IPR050553">
    <property type="entry name" value="Thioredoxin_ResA/DsbE_sf"/>
</dbReference>